<reference evidence="1" key="1">
    <citation type="submission" date="2015-02" db="EMBL/GenBank/DDBJ databases">
        <authorList>
            <person name="Chooi Y.-H."/>
        </authorList>
    </citation>
    <scope>NUCLEOTIDE SEQUENCE [LARGE SCALE GENOMIC DNA]</scope>
    <source>
        <strain evidence="1">LAMA 915</strain>
    </source>
</reference>
<dbReference type="EMBL" id="JYNE01000027">
    <property type="protein sequence ID" value="KNH01075.1"/>
    <property type="molecule type" value="Genomic_DNA"/>
</dbReference>
<comment type="caution">
    <text evidence="1">The sequence shown here is derived from an EMBL/GenBank/DDBJ whole genome shotgun (WGS) entry which is preliminary data.</text>
</comment>
<evidence type="ECO:0000313" key="1">
    <source>
        <dbReference type="EMBL" id="KNH01075.1"/>
    </source>
</evidence>
<dbReference type="PATRIC" id="fig|1306953.7.peg.2165"/>
<sequence>MITRSAIRLALTMRRTLFQTCPSSKPLRLRAVLFAMIAGLALTTPLSAKDSLGVFSDWGAFRDAAVPRCYAIAMPAASRLQRDFEPFATIGTWPRRGLRGQVHFRFSRKLRRDSSITVSIGGKRFELTGGGGDAWARDRKMDAAIVAAMRSADRMVVRATDTRGRRFSNTYSLAGAATAMDAATLACARR</sequence>
<dbReference type="AlphaFoldDB" id="A0A0L1KAK0"/>
<gene>
    <name evidence="1" type="ORF">J121_2089</name>
</gene>
<dbReference type="InterPro" id="IPR010642">
    <property type="entry name" value="Invasion_prot_B"/>
</dbReference>
<protein>
    <submittedName>
        <fullName evidence="1">Membrane protein</fullName>
    </submittedName>
</protein>
<dbReference type="Proteomes" id="UP000037446">
    <property type="component" value="Unassembled WGS sequence"/>
</dbReference>
<proteinExistence type="predicted"/>
<dbReference type="STRING" id="1306953.J121_2089"/>
<accession>A0A0L1KAK0</accession>
<name>A0A0L1KAK0_9SPHN</name>
<dbReference type="Pfam" id="PF06776">
    <property type="entry name" value="IalB"/>
    <property type="match status" value="1"/>
</dbReference>
<organism evidence="1 2">
    <name type="scientific">Qipengyuania citrea LAMA 915</name>
    <dbReference type="NCBI Taxonomy" id="1306953"/>
    <lineage>
        <taxon>Bacteria</taxon>
        <taxon>Pseudomonadati</taxon>
        <taxon>Pseudomonadota</taxon>
        <taxon>Alphaproteobacteria</taxon>
        <taxon>Sphingomonadales</taxon>
        <taxon>Erythrobacteraceae</taxon>
        <taxon>Qipengyuania</taxon>
    </lineage>
</organism>
<evidence type="ECO:0000313" key="2">
    <source>
        <dbReference type="Proteomes" id="UP000037446"/>
    </source>
</evidence>